<evidence type="ECO:0000313" key="3">
    <source>
        <dbReference type="Proteomes" id="UP000320475"/>
    </source>
</evidence>
<feature type="compositionally biased region" description="Polar residues" evidence="1">
    <location>
        <begin position="324"/>
        <end position="340"/>
    </location>
</feature>
<feature type="compositionally biased region" description="Basic residues" evidence="1">
    <location>
        <begin position="689"/>
        <end position="703"/>
    </location>
</feature>
<protein>
    <submittedName>
        <fullName evidence="2">Uncharacterized protein</fullName>
    </submittedName>
</protein>
<organism evidence="2 3">
    <name type="scientific">Synchytrium endobioticum</name>
    <dbReference type="NCBI Taxonomy" id="286115"/>
    <lineage>
        <taxon>Eukaryota</taxon>
        <taxon>Fungi</taxon>
        <taxon>Fungi incertae sedis</taxon>
        <taxon>Chytridiomycota</taxon>
        <taxon>Chytridiomycota incertae sedis</taxon>
        <taxon>Chytridiomycetes</taxon>
        <taxon>Synchytriales</taxon>
        <taxon>Synchytriaceae</taxon>
        <taxon>Synchytrium</taxon>
    </lineage>
</organism>
<dbReference type="OrthoDB" id="10573771at2759"/>
<feature type="compositionally biased region" description="Basic and acidic residues" evidence="1">
    <location>
        <begin position="526"/>
        <end position="544"/>
    </location>
</feature>
<comment type="caution">
    <text evidence="2">The sequence shown here is derived from an EMBL/GenBank/DDBJ whole genome shotgun (WGS) entry which is preliminary data.</text>
</comment>
<feature type="region of interest" description="Disordered" evidence="1">
    <location>
        <begin position="679"/>
        <end position="723"/>
    </location>
</feature>
<feature type="region of interest" description="Disordered" evidence="1">
    <location>
        <begin position="445"/>
        <end position="465"/>
    </location>
</feature>
<dbReference type="AlphaFoldDB" id="A0A507DCJ7"/>
<sequence length="742" mass="82259">MTTPMPSQSGRDIDAVLAVPPFLSQVSPTSASSHHSKSRRRTKSTSDLALLRRRDASETDIDHLLIQADYAPKILLANSQHHQQLPTRHQFNIHPPPLIISRIPATKNIMIRNIPNDSFEYGAELWNSRPPGPKTLLAVRTLRPAYVINIAHVSEDVDELVGIGDVNKSNEVLYDIDEVVAVGTNGNTAWNRNAESPTTPVTRRLRRKAALLRKSHRPRSARYSFMPAPGDLMHEESEELGPATRIVLLDPSQFPPYLSIPIGRAAEDIDQLVTVGFRWHHQHRNLHAPRTVEDIDGLISSANPSSRTVHIGQHSNGRKRSCNNDRSPTTADQPSKSTAITARKPTILRRSTSSPEFPIEWMDVEEIWPNGVTLPDSPRDVDDVLLIAADEEDLHLIVKDGLDVEQVLGLSRHDPFILAKYGHSSFKGPKGKERKSPLPMNYDQHISPPLPSPTSAHANSSLSNVNKNAQRVSYIETDGSQVLRRHKTTIRTTPIIAQNEFGMDIDAVLGQWRKTAHAVPSGVSSFRDESQPRRNSDDDIERNGTSRITGGRKKANWNGTQANKRNVWGSTTNLDIELYVSASRDREQPLVVKVDQLPPRPIPDISEILRLGKGKKVVDASIGETSHSESTNTPRADNSVLRANSNASSAFRPQWSHRPPSQIGGLAGASSESRILGRPRQTVPSGAAKKGKGLQFHKRHHSHDRNAWKSEPELTSPQPLPATDISDMVEWGLKTMINTKQV</sequence>
<proteinExistence type="predicted"/>
<dbReference type="EMBL" id="QEAM01000050">
    <property type="protein sequence ID" value="TPX48558.1"/>
    <property type="molecule type" value="Genomic_DNA"/>
</dbReference>
<gene>
    <name evidence="2" type="ORF">SeLEV6574_g01987</name>
</gene>
<feature type="compositionally biased region" description="Basic residues" evidence="1">
    <location>
        <begin position="34"/>
        <end position="43"/>
    </location>
</feature>
<evidence type="ECO:0000256" key="1">
    <source>
        <dbReference type="SAM" id="MobiDB-lite"/>
    </source>
</evidence>
<feature type="region of interest" description="Disordered" evidence="1">
    <location>
        <begin position="518"/>
        <end position="564"/>
    </location>
</feature>
<feature type="region of interest" description="Disordered" evidence="1">
    <location>
        <begin position="649"/>
        <end position="668"/>
    </location>
</feature>
<dbReference type="Proteomes" id="UP000320475">
    <property type="component" value="Unassembled WGS sequence"/>
</dbReference>
<name>A0A507DCJ7_9FUNG</name>
<feature type="compositionally biased region" description="Polar residues" evidence="1">
    <location>
        <begin position="453"/>
        <end position="465"/>
    </location>
</feature>
<feature type="region of interest" description="Disordered" evidence="1">
    <location>
        <begin position="298"/>
        <end position="349"/>
    </location>
</feature>
<accession>A0A507DCJ7</accession>
<feature type="region of interest" description="Disordered" evidence="1">
    <location>
        <begin position="24"/>
        <end position="51"/>
    </location>
</feature>
<reference evidence="2 3" key="1">
    <citation type="journal article" date="2019" name="Sci. Rep.">
        <title>Comparative genomics of chytrid fungi reveal insights into the obligate biotrophic and pathogenic lifestyle of Synchytrium endobioticum.</title>
        <authorList>
            <person name="van de Vossenberg B.T.L.H."/>
            <person name="Warris S."/>
            <person name="Nguyen H.D.T."/>
            <person name="van Gent-Pelzer M.P.E."/>
            <person name="Joly D.L."/>
            <person name="van de Geest H.C."/>
            <person name="Bonants P.J.M."/>
            <person name="Smith D.S."/>
            <person name="Levesque C.A."/>
            <person name="van der Lee T.A.J."/>
        </authorList>
    </citation>
    <scope>NUCLEOTIDE SEQUENCE [LARGE SCALE GENOMIC DNA]</scope>
    <source>
        <strain evidence="2 3">LEV6574</strain>
    </source>
</reference>
<evidence type="ECO:0000313" key="2">
    <source>
        <dbReference type="EMBL" id="TPX48558.1"/>
    </source>
</evidence>